<dbReference type="InterPro" id="IPR003838">
    <property type="entry name" value="ABC3_permease_C"/>
</dbReference>
<reference evidence="9 10" key="1">
    <citation type="submission" date="2018-06" db="EMBL/GenBank/DDBJ databases">
        <title>Genomic Encyclopedia of Archaeal and Bacterial Type Strains, Phase II (KMG-II): from individual species to whole genera.</title>
        <authorList>
            <person name="Goeker M."/>
        </authorList>
    </citation>
    <scope>NUCLEOTIDE SEQUENCE [LARGE SCALE GENOMIC DNA]</scope>
    <source>
        <strain evidence="9 10">CFPB 3232</strain>
    </source>
</reference>
<comment type="subcellular location">
    <subcellularLocation>
        <location evidence="1">Cell membrane</location>
        <topology evidence="1">Multi-pass membrane protein</topology>
    </subcellularLocation>
</comment>
<comment type="caution">
    <text evidence="9">The sequence shown here is derived from an EMBL/GenBank/DDBJ whole genome shotgun (WGS) entry which is preliminary data.</text>
</comment>
<feature type="domain" description="MacB-like periplasmic core" evidence="8">
    <location>
        <begin position="26"/>
        <end position="205"/>
    </location>
</feature>
<dbReference type="InterPro" id="IPR051125">
    <property type="entry name" value="ABC-4/HrtB_transporter"/>
</dbReference>
<dbReference type="AlphaFoldDB" id="A0A328YWZ4"/>
<dbReference type="Proteomes" id="UP000248856">
    <property type="component" value="Unassembled WGS sequence"/>
</dbReference>
<evidence type="ECO:0000313" key="10">
    <source>
        <dbReference type="Proteomes" id="UP000248856"/>
    </source>
</evidence>
<keyword evidence="3 6" id="KW-0812">Transmembrane</keyword>
<keyword evidence="4 6" id="KW-1133">Transmembrane helix</keyword>
<dbReference type="PANTHER" id="PTHR43738:SF2">
    <property type="entry name" value="ABC TRANSPORTER PERMEASE"/>
    <property type="match status" value="1"/>
</dbReference>
<dbReference type="Pfam" id="PF12704">
    <property type="entry name" value="MacB_PCD"/>
    <property type="match status" value="1"/>
</dbReference>
<name>A0A328YWZ4_9BURK</name>
<evidence type="ECO:0000259" key="7">
    <source>
        <dbReference type="Pfam" id="PF02687"/>
    </source>
</evidence>
<evidence type="ECO:0000256" key="5">
    <source>
        <dbReference type="ARBA" id="ARBA00023136"/>
    </source>
</evidence>
<sequence length="424" mass="44629">MKNIANGWSLPRLAWRYLWSRPLAAALNLLLLTLGLAAVTLVLLVATQVDRGFERDVQGIDLVVGAKGSPLQLILAGVFHIDVPPGNIALQDFEALRSHPLVAQAIPLSLGDSFGGYRIVGTTPEYPAHYGMQIDAGRLWDKPMEAVLGATVAGAMERAARGPEGGGMPAPGPVGLLGRSFVGTHGLAPGGHAHGDHPYSVVGTLRPCGCVIDRLVLTSTESVWMVHETAQADDPEDLEILRQEREVTLALVRYRSPLAAVTLPRYINTSTPMQAAAPAVEITRLLRLLGVGVEVLRAFGAVLLGVAALSVFIALWNAVRERRADLAMLRMLGAPPARVGGLLLCEALWLALIASALGLGLGHALAAVVGQMLAAQNAMPVTGALWLHGEWSIPGLAVAVAALAALLPALQAYRVDVAELLGRP</sequence>
<evidence type="ECO:0000256" key="4">
    <source>
        <dbReference type="ARBA" id="ARBA00022989"/>
    </source>
</evidence>
<organism evidence="9 10">
    <name type="scientific">Paracidovorax anthurii</name>
    <dbReference type="NCBI Taxonomy" id="78229"/>
    <lineage>
        <taxon>Bacteria</taxon>
        <taxon>Pseudomonadati</taxon>
        <taxon>Pseudomonadota</taxon>
        <taxon>Betaproteobacteria</taxon>
        <taxon>Burkholderiales</taxon>
        <taxon>Comamonadaceae</taxon>
        <taxon>Paracidovorax</taxon>
    </lineage>
</organism>
<dbReference type="Pfam" id="PF02687">
    <property type="entry name" value="FtsX"/>
    <property type="match status" value="1"/>
</dbReference>
<dbReference type="EMBL" id="QLTA01000043">
    <property type="protein sequence ID" value="RAR76752.1"/>
    <property type="molecule type" value="Genomic_DNA"/>
</dbReference>
<dbReference type="RefSeq" id="WP_111880173.1">
    <property type="nucleotide sequence ID" value="NZ_CBCSGC010000229.1"/>
</dbReference>
<dbReference type="InterPro" id="IPR025857">
    <property type="entry name" value="MacB_PCD"/>
</dbReference>
<evidence type="ECO:0000256" key="2">
    <source>
        <dbReference type="ARBA" id="ARBA00022475"/>
    </source>
</evidence>
<protein>
    <submittedName>
        <fullName evidence="9">Putative ABC transport system permease protein</fullName>
    </submittedName>
</protein>
<dbReference type="OrthoDB" id="9784014at2"/>
<evidence type="ECO:0000256" key="1">
    <source>
        <dbReference type="ARBA" id="ARBA00004651"/>
    </source>
</evidence>
<feature type="domain" description="ABC3 transporter permease C-terminal" evidence="7">
    <location>
        <begin position="298"/>
        <end position="415"/>
    </location>
</feature>
<feature type="transmembrane region" description="Helical" evidence="6">
    <location>
        <begin position="393"/>
        <end position="413"/>
    </location>
</feature>
<proteinExistence type="predicted"/>
<keyword evidence="5 6" id="KW-0472">Membrane</keyword>
<gene>
    <name evidence="9" type="ORF">AX018_104328</name>
</gene>
<evidence type="ECO:0000259" key="8">
    <source>
        <dbReference type="Pfam" id="PF12704"/>
    </source>
</evidence>
<dbReference type="PANTHER" id="PTHR43738">
    <property type="entry name" value="ABC TRANSPORTER, MEMBRANE PROTEIN"/>
    <property type="match status" value="1"/>
</dbReference>
<feature type="transmembrane region" description="Helical" evidence="6">
    <location>
        <begin position="340"/>
        <end position="373"/>
    </location>
</feature>
<accession>A0A328YWZ4</accession>
<evidence type="ECO:0000256" key="6">
    <source>
        <dbReference type="SAM" id="Phobius"/>
    </source>
</evidence>
<dbReference type="GO" id="GO:0005886">
    <property type="term" value="C:plasma membrane"/>
    <property type="evidence" value="ECO:0007669"/>
    <property type="project" value="UniProtKB-SubCell"/>
</dbReference>
<keyword evidence="10" id="KW-1185">Reference proteome</keyword>
<evidence type="ECO:0000313" key="9">
    <source>
        <dbReference type="EMBL" id="RAR76752.1"/>
    </source>
</evidence>
<evidence type="ECO:0000256" key="3">
    <source>
        <dbReference type="ARBA" id="ARBA00022692"/>
    </source>
</evidence>
<keyword evidence="2" id="KW-1003">Cell membrane</keyword>
<feature type="transmembrane region" description="Helical" evidence="6">
    <location>
        <begin position="298"/>
        <end position="319"/>
    </location>
</feature>